<dbReference type="KEGG" id="mpsy:CEK71_05675"/>
<accession>A0A1Z4BWD4</accession>
<gene>
    <name evidence="1" type="ORF">CEK71_05675</name>
</gene>
<dbReference type="SUPFAM" id="SSF52540">
    <property type="entry name" value="P-loop containing nucleoside triphosphate hydrolases"/>
    <property type="match status" value="1"/>
</dbReference>
<reference evidence="1 2" key="1">
    <citation type="submission" date="2017-06" db="EMBL/GenBank/DDBJ databases">
        <title>Genome Sequencing of the methanotroph Methylovulum psychrotolerants str. HV10-M2 isolated from a high-altitude environment.</title>
        <authorList>
            <person name="Mateos-Rivera A."/>
        </authorList>
    </citation>
    <scope>NUCLEOTIDE SEQUENCE [LARGE SCALE GENOMIC DNA]</scope>
    <source>
        <strain evidence="1 2">HV10_M2</strain>
    </source>
</reference>
<keyword evidence="2" id="KW-1185">Reference proteome</keyword>
<dbReference type="InterPro" id="IPR017746">
    <property type="entry name" value="Cellulose_synthase_operon_BcsQ"/>
</dbReference>
<dbReference type="RefSeq" id="WP_088618475.1">
    <property type="nucleotide sequence ID" value="NZ_CP022129.1"/>
</dbReference>
<dbReference type="InterPro" id="IPR027417">
    <property type="entry name" value="P-loop_NTPase"/>
</dbReference>
<dbReference type="Gene3D" id="3.40.50.300">
    <property type="entry name" value="P-loop containing nucleotide triphosphate hydrolases"/>
    <property type="match status" value="1"/>
</dbReference>
<dbReference type="AlphaFoldDB" id="A0A1Z4BWD4"/>
<dbReference type="PANTHER" id="PTHR13696">
    <property type="entry name" value="P-LOOP CONTAINING NUCLEOSIDE TRIPHOSPHATE HYDROLASE"/>
    <property type="match status" value="1"/>
</dbReference>
<sequence>MTRIVRFQDALPLAIKFIEAHYAHLGQEPPIVIRDLYGKIRLFLSSEQTSLQQDLAESLEVSLGKFAYPAEAIFLYKQDFFNSESITDSPDKIRIPNTDQPIYLLDKQITGQDWLRNPIKRNTKPKRATLFGIKGGVGRSSALAIWAWFLAEQGKKVLVVDLDLESPGIGQILLPQANLPDFGVVDWLVEEAVGQADDELLREMVATSPLAENCEGVIRIVTAAGGKEQDYIAKLSRIYMSINQNGENLDFAHRLALLLEQLEAQEKPDIVLLDSRAGIHDIAAIAITRLTDMAFLFAVNTPQTWQAYRYLFSHWQKWNGNLGQFRENLKVVAGMVPELGRADYLSRCRESAYNLFLETIYEETAAEDFDTFSYALDDNEASHFPVEILWNMTFQEFDPLAIEDYFKINGAQLTACYGNFLQTATQLVLGE</sequence>
<name>A0A1Z4BWD4_9GAMM</name>
<proteinExistence type="predicted"/>
<dbReference type="OrthoDB" id="9804460at2"/>
<evidence type="ECO:0000313" key="1">
    <source>
        <dbReference type="EMBL" id="ASF45598.1"/>
    </source>
</evidence>
<dbReference type="InterPro" id="IPR050678">
    <property type="entry name" value="DNA_Partitioning_ATPase"/>
</dbReference>
<dbReference type="PANTHER" id="PTHR13696:SF52">
    <property type="entry name" value="PARA FAMILY PROTEIN CT_582"/>
    <property type="match status" value="1"/>
</dbReference>
<dbReference type="Proteomes" id="UP000197019">
    <property type="component" value="Chromosome"/>
</dbReference>
<evidence type="ECO:0008006" key="3">
    <source>
        <dbReference type="Google" id="ProtNLM"/>
    </source>
</evidence>
<dbReference type="NCBIfam" id="NF047398">
    <property type="entry name" value="AAA_KGGVGR"/>
    <property type="match status" value="1"/>
</dbReference>
<protein>
    <recommendedName>
        <fullName evidence="3">CobQ/CobB/MinD/ParA nucleotide binding domain-containing protein</fullName>
    </recommendedName>
</protein>
<dbReference type="Pfam" id="PF06564">
    <property type="entry name" value="CBP_BcsQ"/>
    <property type="match status" value="1"/>
</dbReference>
<organism evidence="1 2">
    <name type="scientific">Methylovulum psychrotolerans</name>
    <dbReference type="NCBI Taxonomy" id="1704499"/>
    <lineage>
        <taxon>Bacteria</taxon>
        <taxon>Pseudomonadati</taxon>
        <taxon>Pseudomonadota</taxon>
        <taxon>Gammaproteobacteria</taxon>
        <taxon>Methylococcales</taxon>
        <taxon>Methylococcaceae</taxon>
        <taxon>Methylovulum</taxon>
    </lineage>
</organism>
<dbReference type="EMBL" id="CP022129">
    <property type="protein sequence ID" value="ASF45598.1"/>
    <property type="molecule type" value="Genomic_DNA"/>
</dbReference>
<evidence type="ECO:0000313" key="2">
    <source>
        <dbReference type="Proteomes" id="UP000197019"/>
    </source>
</evidence>